<dbReference type="FunFam" id="1.10.287.950:FF:000001">
    <property type="entry name" value="Methyl-accepting chemotaxis sensory transducer"/>
    <property type="match status" value="1"/>
</dbReference>
<dbReference type="Pfam" id="PF17200">
    <property type="entry name" value="sCache_2"/>
    <property type="match status" value="1"/>
</dbReference>
<evidence type="ECO:0000256" key="8">
    <source>
        <dbReference type="PROSITE-ProRule" id="PRU00284"/>
    </source>
</evidence>
<evidence type="ECO:0000313" key="12">
    <source>
        <dbReference type="EMBL" id="UTZ29075.1"/>
    </source>
</evidence>
<protein>
    <submittedName>
        <fullName evidence="12">Methyl-accepting chemotaxis protein</fullName>
    </submittedName>
</protein>
<dbReference type="Proteomes" id="UP001058687">
    <property type="component" value="Chromosome 2"/>
</dbReference>
<dbReference type="CDD" id="cd06225">
    <property type="entry name" value="HAMP"/>
    <property type="match status" value="1"/>
</dbReference>
<comment type="similarity">
    <text evidence="7">Belongs to the methyl-accepting chemotaxis (MCP) protein family.</text>
</comment>
<dbReference type="SMART" id="SM01049">
    <property type="entry name" value="Cache_2"/>
    <property type="match status" value="1"/>
</dbReference>
<evidence type="ECO:0000256" key="1">
    <source>
        <dbReference type="ARBA" id="ARBA00004651"/>
    </source>
</evidence>
<keyword evidence="4 9" id="KW-1133">Transmembrane helix</keyword>
<evidence type="ECO:0000256" key="3">
    <source>
        <dbReference type="ARBA" id="ARBA00022692"/>
    </source>
</evidence>
<dbReference type="SMART" id="SM00304">
    <property type="entry name" value="HAMP"/>
    <property type="match status" value="1"/>
</dbReference>
<evidence type="ECO:0000256" key="5">
    <source>
        <dbReference type="ARBA" id="ARBA00023136"/>
    </source>
</evidence>
<evidence type="ECO:0000259" key="10">
    <source>
        <dbReference type="PROSITE" id="PS50111"/>
    </source>
</evidence>
<dbReference type="AlphaFoldDB" id="A0AAE9N241"/>
<keyword evidence="3 9" id="KW-0812">Transmembrane</keyword>
<dbReference type="EMBL" id="CP050468">
    <property type="protein sequence ID" value="UTZ29075.1"/>
    <property type="molecule type" value="Genomic_DNA"/>
</dbReference>
<feature type="domain" description="Methyl-accepting transducer" evidence="10">
    <location>
        <begin position="272"/>
        <end position="508"/>
    </location>
</feature>
<evidence type="ECO:0000256" key="2">
    <source>
        <dbReference type="ARBA" id="ARBA00022475"/>
    </source>
</evidence>
<dbReference type="Gene3D" id="3.30.450.20">
    <property type="entry name" value="PAS domain"/>
    <property type="match status" value="1"/>
</dbReference>
<keyword evidence="2" id="KW-1003">Cell membrane</keyword>
<name>A0AAE9N241_9VIBR</name>
<evidence type="ECO:0000259" key="11">
    <source>
        <dbReference type="PROSITE" id="PS50885"/>
    </source>
</evidence>
<comment type="subcellular location">
    <subcellularLocation>
        <location evidence="1">Cell membrane</location>
        <topology evidence="1">Multi-pass membrane protein</topology>
    </subcellularLocation>
</comment>
<gene>
    <name evidence="12" type="ORF">HB761_20725</name>
</gene>
<dbReference type="InterPro" id="IPR004090">
    <property type="entry name" value="Chemotax_Me-accpt_rcpt"/>
</dbReference>
<dbReference type="GO" id="GO:0007165">
    <property type="term" value="P:signal transduction"/>
    <property type="evidence" value="ECO:0007669"/>
    <property type="project" value="UniProtKB-KW"/>
</dbReference>
<evidence type="ECO:0000256" key="4">
    <source>
        <dbReference type="ARBA" id="ARBA00022989"/>
    </source>
</evidence>
<evidence type="ECO:0000256" key="9">
    <source>
        <dbReference type="SAM" id="Phobius"/>
    </source>
</evidence>
<dbReference type="Gene3D" id="1.10.287.950">
    <property type="entry name" value="Methyl-accepting chemotaxis protein"/>
    <property type="match status" value="1"/>
</dbReference>
<accession>A0AAE9N241</accession>
<dbReference type="GO" id="GO:0005886">
    <property type="term" value="C:plasma membrane"/>
    <property type="evidence" value="ECO:0007669"/>
    <property type="project" value="UniProtKB-SubCell"/>
</dbReference>
<organism evidence="12 13">
    <name type="scientific">Vibrio campbellii</name>
    <dbReference type="NCBI Taxonomy" id="680"/>
    <lineage>
        <taxon>Bacteria</taxon>
        <taxon>Pseudomonadati</taxon>
        <taxon>Pseudomonadota</taxon>
        <taxon>Gammaproteobacteria</taxon>
        <taxon>Vibrionales</taxon>
        <taxon>Vibrionaceae</taxon>
        <taxon>Vibrio</taxon>
    </lineage>
</organism>
<evidence type="ECO:0000256" key="7">
    <source>
        <dbReference type="ARBA" id="ARBA00029447"/>
    </source>
</evidence>
<dbReference type="PANTHER" id="PTHR32089">
    <property type="entry name" value="METHYL-ACCEPTING CHEMOTAXIS PROTEIN MCPB"/>
    <property type="match status" value="1"/>
</dbReference>
<evidence type="ECO:0000313" key="13">
    <source>
        <dbReference type="Proteomes" id="UP001058687"/>
    </source>
</evidence>
<dbReference type="InterPro" id="IPR004089">
    <property type="entry name" value="MCPsignal_dom"/>
</dbReference>
<feature type="domain" description="HAMP" evidence="11">
    <location>
        <begin position="213"/>
        <end position="267"/>
    </location>
</feature>
<dbReference type="GO" id="GO:0004888">
    <property type="term" value="F:transmembrane signaling receptor activity"/>
    <property type="evidence" value="ECO:0007669"/>
    <property type="project" value="InterPro"/>
</dbReference>
<feature type="transmembrane region" description="Helical" evidence="9">
    <location>
        <begin position="15"/>
        <end position="34"/>
    </location>
</feature>
<dbReference type="GO" id="GO:0006935">
    <property type="term" value="P:chemotaxis"/>
    <property type="evidence" value="ECO:0007669"/>
    <property type="project" value="InterPro"/>
</dbReference>
<dbReference type="CDD" id="cd11386">
    <property type="entry name" value="MCP_signal"/>
    <property type="match status" value="1"/>
</dbReference>
<dbReference type="PROSITE" id="PS50885">
    <property type="entry name" value="HAMP"/>
    <property type="match status" value="1"/>
</dbReference>
<reference evidence="12" key="1">
    <citation type="submission" date="2020-03" db="EMBL/GenBank/DDBJ databases">
        <title>Five strains of Vibrio campbellii isolated from Mariana Trench.</title>
        <authorList>
            <person name="Liang J."/>
            <person name="Zhang X.-H."/>
        </authorList>
    </citation>
    <scope>NUCLEOTIDE SEQUENCE</scope>
    <source>
        <strain evidence="12">LJC014</strain>
    </source>
</reference>
<keyword evidence="6 8" id="KW-0807">Transducer</keyword>
<dbReference type="PRINTS" id="PR00260">
    <property type="entry name" value="CHEMTRNSDUCR"/>
</dbReference>
<proteinExistence type="inferred from homology"/>
<dbReference type="SUPFAM" id="SSF58104">
    <property type="entry name" value="Methyl-accepting chemotaxis protein (MCP) signaling domain"/>
    <property type="match status" value="1"/>
</dbReference>
<dbReference type="Pfam" id="PF00672">
    <property type="entry name" value="HAMP"/>
    <property type="match status" value="1"/>
</dbReference>
<evidence type="ECO:0000256" key="6">
    <source>
        <dbReference type="ARBA" id="ARBA00023224"/>
    </source>
</evidence>
<dbReference type="RefSeq" id="WP_255940948.1">
    <property type="nucleotide sequence ID" value="NZ_CP050468.1"/>
</dbReference>
<sequence length="545" mass="59603">MFIKSFRSASISFRVWSILGLFAIGLFANTILNIEKTRHHMHQNYEMGVEHLVQSAVSIIRHYHYQSEIGALTEAAAKAEALKVVSAIRFEDDNYIFAVDREGNQIATGVPSLLGKNIMHLRDSNGVSFVKDLFKTARGGGGFVSYQWNNPDKNTTEPKTSYAVFFEPWGWMVGSGINMVVLEAETRTSEVTSLAYAVGILLVLSLIVAYFIRTITTPLQQTLHAMKMLSEGEGDLTQRLPETGCKEIYYLSLYFNQFVASVQNIMLSVSDVGTQVTSSASQLSNSAHQIDSSLVQQRNDVNLLATAMNEILTTVEEVAGRTSEANEASQLAAIETKNSHLIIQKNSIEGSELASQITEAGQIVQKLASDSKDVDTVLEVIRGVADQTNLLALNAAIEAARAGDNGRGFAVVADEVRKLSKRTQESTLEIQNIVEKLQKGAENAVVVMKQGTEKADRVAILSEQANSTIDKINNEVQTIEEMSQCIATAAEEQTVTVNEINRSVVSLSEMSTLVSNESSQMSNAGKDLKSVSETLISTINRFKLT</sequence>
<feature type="transmembrane region" description="Helical" evidence="9">
    <location>
        <begin position="194"/>
        <end position="212"/>
    </location>
</feature>
<keyword evidence="5 9" id="KW-0472">Membrane</keyword>
<dbReference type="PANTHER" id="PTHR32089:SF119">
    <property type="entry name" value="METHYL-ACCEPTING CHEMOTAXIS PROTEIN CTPL"/>
    <property type="match status" value="1"/>
</dbReference>
<dbReference type="Pfam" id="PF00015">
    <property type="entry name" value="MCPsignal"/>
    <property type="match status" value="1"/>
</dbReference>
<dbReference type="SMART" id="SM00283">
    <property type="entry name" value="MA"/>
    <property type="match status" value="1"/>
</dbReference>
<dbReference type="InterPro" id="IPR033480">
    <property type="entry name" value="sCache_2"/>
</dbReference>
<dbReference type="InterPro" id="IPR003660">
    <property type="entry name" value="HAMP_dom"/>
</dbReference>
<dbReference type="PROSITE" id="PS50111">
    <property type="entry name" value="CHEMOTAXIS_TRANSDUC_2"/>
    <property type="match status" value="1"/>
</dbReference>